<accession>A0ACB8ZMP2</accession>
<evidence type="ECO:0000313" key="2">
    <source>
        <dbReference type="Proteomes" id="UP001055811"/>
    </source>
</evidence>
<gene>
    <name evidence="1" type="ORF">L2E82_42953</name>
</gene>
<dbReference type="EMBL" id="CM042016">
    <property type="protein sequence ID" value="KAI3698991.1"/>
    <property type="molecule type" value="Genomic_DNA"/>
</dbReference>
<keyword evidence="2" id="KW-1185">Reference proteome</keyword>
<organism evidence="1 2">
    <name type="scientific">Cichorium intybus</name>
    <name type="common">Chicory</name>
    <dbReference type="NCBI Taxonomy" id="13427"/>
    <lineage>
        <taxon>Eukaryota</taxon>
        <taxon>Viridiplantae</taxon>
        <taxon>Streptophyta</taxon>
        <taxon>Embryophyta</taxon>
        <taxon>Tracheophyta</taxon>
        <taxon>Spermatophyta</taxon>
        <taxon>Magnoliopsida</taxon>
        <taxon>eudicotyledons</taxon>
        <taxon>Gunneridae</taxon>
        <taxon>Pentapetalae</taxon>
        <taxon>asterids</taxon>
        <taxon>campanulids</taxon>
        <taxon>Asterales</taxon>
        <taxon>Asteraceae</taxon>
        <taxon>Cichorioideae</taxon>
        <taxon>Cichorieae</taxon>
        <taxon>Cichoriinae</taxon>
        <taxon>Cichorium</taxon>
    </lineage>
</organism>
<dbReference type="Proteomes" id="UP001055811">
    <property type="component" value="Linkage Group LG08"/>
</dbReference>
<proteinExistence type="predicted"/>
<protein>
    <submittedName>
        <fullName evidence="1">Uncharacterized protein</fullName>
    </submittedName>
</protein>
<sequence>MKITQRMKWSKQDTELFYEAVQQFGTDLSMIKECFPGRTREQIKSKYKKEERQQPLRLNDALTTRFKGNSHFVGVIERLKEAQGQDSENEEPNNLTGEENEDDVAADINEAGVAAKPVESEKEVKDKDMGGDDVAVGSPTKSDESEDDMFRWSQYKSEI</sequence>
<comment type="caution">
    <text evidence="1">The sequence shown here is derived from an EMBL/GenBank/DDBJ whole genome shotgun (WGS) entry which is preliminary data.</text>
</comment>
<reference evidence="1 2" key="2">
    <citation type="journal article" date="2022" name="Mol. Ecol. Resour.">
        <title>The genomes of chicory, endive, great burdock and yacon provide insights into Asteraceae paleo-polyploidization history and plant inulin production.</title>
        <authorList>
            <person name="Fan W."/>
            <person name="Wang S."/>
            <person name="Wang H."/>
            <person name="Wang A."/>
            <person name="Jiang F."/>
            <person name="Liu H."/>
            <person name="Zhao H."/>
            <person name="Xu D."/>
            <person name="Zhang Y."/>
        </authorList>
    </citation>
    <scope>NUCLEOTIDE SEQUENCE [LARGE SCALE GENOMIC DNA]</scope>
    <source>
        <strain evidence="2">cv. Punajuju</strain>
        <tissue evidence="1">Leaves</tissue>
    </source>
</reference>
<reference evidence="2" key="1">
    <citation type="journal article" date="2022" name="Mol. Ecol. Resour.">
        <title>The genomes of chicory, endive, great burdock and yacon provide insights into Asteraceae palaeo-polyploidization history and plant inulin production.</title>
        <authorList>
            <person name="Fan W."/>
            <person name="Wang S."/>
            <person name="Wang H."/>
            <person name="Wang A."/>
            <person name="Jiang F."/>
            <person name="Liu H."/>
            <person name="Zhao H."/>
            <person name="Xu D."/>
            <person name="Zhang Y."/>
        </authorList>
    </citation>
    <scope>NUCLEOTIDE SEQUENCE [LARGE SCALE GENOMIC DNA]</scope>
    <source>
        <strain evidence="2">cv. Punajuju</strain>
    </source>
</reference>
<evidence type="ECO:0000313" key="1">
    <source>
        <dbReference type="EMBL" id="KAI3698991.1"/>
    </source>
</evidence>
<name>A0ACB8ZMP2_CICIN</name>